<dbReference type="Pfam" id="PF23321">
    <property type="entry name" value="R1_ABCA1"/>
    <property type="match status" value="1"/>
</dbReference>
<feature type="transmembrane region" description="Helical" evidence="13">
    <location>
        <begin position="441"/>
        <end position="463"/>
    </location>
</feature>
<dbReference type="GO" id="GO:0005319">
    <property type="term" value="F:lipid transporter activity"/>
    <property type="evidence" value="ECO:0007669"/>
    <property type="project" value="TreeGrafter"/>
</dbReference>
<keyword evidence="2" id="KW-0813">Transport</keyword>
<feature type="region of interest" description="Disordered" evidence="12">
    <location>
        <begin position="832"/>
        <end position="864"/>
    </location>
</feature>
<evidence type="ECO:0000256" key="8">
    <source>
        <dbReference type="ARBA" id="ARBA00023055"/>
    </source>
</evidence>
<name>A0AAU9ZM01_PHORO</name>
<feature type="domain" description="ABC transporter" evidence="14">
    <location>
        <begin position="520"/>
        <end position="753"/>
    </location>
</feature>
<keyword evidence="4" id="KW-0677">Repeat</keyword>
<evidence type="ECO:0000313" key="16">
    <source>
        <dbReference type="Proteomes" id="UP001152836"/>
    </source>
</evidence>
<dbReference type="InterPro" id="IPR017871">
    <property type="entry name" value="ABC_transporter-like_CS"/>
</dbReference>
<dbReference type="GO" id="GO:0012505">
    <property type="term" value="C:endomembrane system"/>
    <property type="evidence" value="ECO:0007669"/>
    <property type="project" value="UniProtKB-SubCell"/>
</dbReference>
<keyword evidence="16" id="KW-1185">Reference proteome</keyword>
<dbReference type="Gene3D" id="3.40.50.300">
    <property type="entry name" value="P-loop containing nucleotide triphosphate hydrolases"/>
    <property type="match status" value="2"/>
</dbReference>
<dbReference type="Pfam" id="PF12698">
    <property type="entry name" value="ABC2_membrane_3"/>
    <property type="match status" value="2"/>
</dbReference>
<dbReference type="PANTHER" id="PTHR19229">
    <property type="entry name" value="ATP-BINDING CASSETTE TRANSPORTER SUBFAMILY A ABCA"/>
    <property type="match status" value="1"/>
</dbReference>
<feature type="domain" description="ABC transporter" evidence="14">
    <location>
        <begin position="1354"/>
        <end position="1587"/>
    </location>
</feature>
<evidence type="ECO:0000256" key="11">
    <source>
        <dbReference type="ARBA" id="ARBA00050894"/>
    </source>
</evidence>
<evidence type="ECO:0000256" key="3">
    <source>
        <dbReference type="ARBA" id="ARBA00022692"/>
    </source>
</evidence>
<evidence type="ECO:0000256" key="5">
    <source>
        <dbReference type="ARBA" id="ARBA00022741"/>
    </source>
</evidence>
<dbReference type="GO" id="GO:0140359">
    <property type="term" value="F:ABC-type transporter activity"/>
    <property type="evidence" value="ECO:0007669"/>
    <property type="project" value="InterPro"/>
</dbReference>
<dbReference type="InterPro" id="IPR003439">
    <property type="entry name" value="ABC_transporter-like_ATP-bd"/>
</dbReference>
<keyword evidence="10" id="KW-0325">Glycoprotein</keyword>
<dbReference type="GO" id="GO:0016887">
    <property type="term" value="F:ATP hydrolysis activity"/>
    <property type="evidence" value="ECO:0007669"/>
    <property type="project" value="InterPro"/>
</dbReference>
<protein>
    <submittedName>
        <fullName evidence="15">Abca15 protein</fullName>
    </submittedName>
</protein>
<evidence type="ECO:0000256" key="6">
    <source>
        <dbReference type="ARBA" id="ARBA00022840"/>
    </source>
</evidence>
<feature type="transmembrane region" description="Helical" evidence="13">
    <location>
        <begin position="338"/>
        <end position="361"/>
    </location>
</feature>
<reference evidence="15" key="1">
    <citation type="submission" date="2022-06" db="EMBL/GenBank/DDBJ databases">
        <authorList>
            <person name="Andreotti S."/>
            <person name="Wyler E."/>
        </authorList>
    </citation>
    <scope>NUCLEOTIDE SEQUENCE</scope>
</reference>
<feature type="transmembrane region" description="Helical" evidence="13">
    <location>
        <begin position="1068"/>
        <end position="1088"/>
    </location>
</feature>
<keyword evidence="7 13" id="KW-1133">Transmembrane helix</keyword>
<feature type="transmembrane region" description="Helical" evidence="13">
    <location>
        <begin position="1144"/>
        <end position="1171"/>
    </location>
</feature>
<feature type="transmembrane region" description="Helical" evidence="13">
    <location>
        <begin position="902"/>
        <end position="922"/>
    </location>
</feature>
<feature type="transmembrane region" description="Helical" evidence="13">
    <location>
        <begin position="249"/>
        <end position="277"/>
    </location>
</feature>
<dbReference type="Proteomes" id="UP001152836">
    <property type="component" value="Unassembled WGS sequence"/>
</dbReference>
<dbReference type="PROSITE" id="PS50893">
    <property type="entry name" value="ABC_TRANSPORTER_2"/>
    <property type="match status" value="2"/>
</dbReference>
<dbReference type="PANTHER" id="PTHR19229:SF243">
    <property type="entry name" value="ATP-BINDING CASSETTE, SUB-FAMILY A (ABC1), MEMBER 15"/>
    <property type="match status" value="1"/>
</dbReference>
<proteinExistence type="predicted"/>
<dbReference type="InterPro" id="IPR056264">
    <property type="entry name" value="R2_ABCA1-4-like"/>
</dbReference>
<dbReference type="InterPro" id="IPR013525">
    <property type="entry name" value="ABC2_TM"/>
</dbReference>
<dbReference type="InterPro" id="IPR027417">
    <property type="entry name" value="P-loop_NTPase"/>
</dbReference>
<feature type="transmembrane region" description="Helical" evidence="13">
    <location>
        <begin position="1276"/>
        <end position="1294"/>
    </location>
</feature>
<evidence type="ECO:0000256" key="2">
    <source>
        <dbReference type="ARBA" id="ARBA00022448"/>
    </source>
</evidence>
<evidence type="ECO:0000256" key="13">
    <source>
        <dbReference type="SAM" id="Phobius"/>
    </source>
</evidence>
<keyword evidence="3 13" id="KW-0812">Transmembrane</keyword>
<dbReference type="FunFam" id="3.40.50.300:FF:000465">
    <property type="entry name" value="ATP-binding cassette, sub-family A (ABC1), member 3"/>
    <property type="match status" value="1"/>
</dbReference>
<feature type="transmembrane region" description="Helical" evidence="13">
    <location>
        <begin position="367"/>
        <end position="387"/>
    </location>
</feature>
<evidence type="ECO:0000256" key="4">
    <source>
        <dbReference type="ARBA" id="ARBA00022737"/>
    </source>
</evidence>
<feature type="transmembrane region" description="Helical" evidence="13">
    <location>
        <begin position="399"/>
        <end position="417"/>
    </location>
</feature>
<feature type="transmembrane region" description="Helical" evidence="13">
    <location>
        <begin position="24"/>
        <end position="43"/>
    </location>
</feature>
<evidence type="ECO:0000313" key="15">
    <source>
        <dbReference type="EMBL" id="CAH6793030.1"/>
    </source>
</evidence>
<comment type="caution">
    <text evidence="15">The sequence shown here is derived from an EMBL/GenBank/DDBJ whole genome shotgun (WGS) entry which is preliminary data.</text>
</comment>
<keyword evidence="6" id="KW-0067">ATP-binding</keyword>
<feature type="transmembrane region" description="Helical" evidence="13">
    <location>
        <begin position="1177"/>
        <end position="1201"/>
    </location>
</feature>
<evidence type="ECO:0000256" key="9">
    <source>
        <dbReference type="ARBA" id="ARBA00023136"/>
    </source>
</evidence>
<evidence type="ECO:0000256" key="10">
    <source>
        <dbReference type="ARBA" id="ARBA00023180"/>
    </source>
</evidence>
<comment type="subcellular location">
    <subcellularLocation>
        <location evidence="1">Endomembrane system</location>
        <topology evidence="1">Multi-pass membrane protein</topology>
    </subcellularLocation>
</comment>
<dbReference type="EMBL" id="CALSGD010001464">
    <property type="protein sequence ID" value="CAH6793030.1"/>
    <property type="molecule type" value="Genomic_DNA"/>
</dbReference>
<dbReference type="InterPro" id="IPR003593">
    <property type="entry name" value="AAA+_ATPase"/>
</dbReference>
<evidence type="ECO:0000256" key="7">
    <source>
        <dbReference type="ARBA" id="ARBA00022989"/>
    </source>
</evidence>
<gene>
    <name evidence="15" type="primary">Abca15</name>
    <name evidence="15" type="ORF">PHOROB_LOCUS9910</name>
</gene>
<organism evidence="15 16">
    <name type="scientific">Phodopus roborovskii</name>
    <name type="common">Roborovski's desert hamster</name>
    <name type="synonym">Cricetulus roborovskii</name>
    <dbReference type="NCBI Taxonomy" id="109678"/>
    <lineage>
        <taxon>Eukaryota</taxon>
        <taxon>Metazoa</taxon>
        <taxon>Chordata</taxon>
        <taxon>Craniata</taxon>
        <taxon>Vertebrata</taxon>
        <taxon>Euteleostomi</taxon>
        <taxon>Mammalia</taxon>
        <taxon>Eutheria</taxon>
        <taxon>Euarchontoglires</taxon>
        <taxon>Glires</taxon>
        <taxon>Rodentia</taxon>
        <taxon>Myomorpha</taxon>
        <taxon>Muroidea</taxon>
        <taxon>Cricetidae</taxon>
        <taxon>Cricetinae</taxon>
        <taxon>Phodopus</taxon>
    </lineage>
</organism>
<comment type="catalytic activity">
    <reaction evidence="11">
        <text>cholesterol(in) + ATP + H2O = cholesterol(out) + ADP + phosphate + H(+)</text>
        <dbReference type="Rhea" id="RHEA:39051"/>
        <dbReference type="ChEBI" id="CHEBI:15377"/>
        <dbReference type="ChEBI" id="CHEBI:15378"/>
        <dbReference type="ChEBI" id="CHEBI:16113"/>
        <dbReference type="ChEBI" id="CHEBI:30616"/>
        <dbReference type="ChEBI" id="CHEBI:43474"/>
        <dbReference type="ChEBI" id="CHEBI:456216"/>
    </reaction>
    <physiologicalReaction direction="left-to-right" evidence="11">
        <dbReference type="Rhea" id="RHEA:39052"/>
    </physiologicalReaction>
</comment>
<evidence type="ECO:0000256" key="1">
    <source>
        <dbReference type="ARBA" id="ARBA00004127"/>
    </source>
</evidence>
<evidence type="ECO:0000256" key="12">
    <source>
        <dbReference type="SAM" id="MobiDB-lite"/>
    </source>
</evidence>
<keyword evidence="9 13" id="KW-0472">Membrane</keyword>
<evidence type="ECO:0000259" key="14">
    <source>
        <dbReference type="PROSITE" id="PS50893"/>
    </source>
</evidence>
<feature type="transmembrane region" description="Helical" evidence="13">
    <location>
        <begin position="1108"/>
        <end position="1132"/>
    </location>
</feature>
<dbReference type="GO" id="GO:0016020">
    <property type="term" value="C:membrane"/>
    <property type="evidence" value="ECO:0007669"/>
    <property type="project" value="InterPro"/>
</dbReference>
<feature type="compositionally biased region" description="Polar residues" evidence="12">
    <location>
        <begin position="838"/>
        <end position="862"/>
    </location>
</feature>
<dbReference type="PROSITE" id="PS00211">
    <property type="entry name" value="ABC_TRANSPORTER_1"/>
    <property type="match status" value="1"/>
</dbReference>
<dbReference type="InterPro" id="IPR026082">
    <property type="entry name" value="ABCA"/>
</dbReference>
<sequence>MASLESKKLMILLWKNLTLKRRKFRALVTEIVLLLILSVVLLVTRNLLPIKTVESFQYPDQLVSDVPSFVFTTSSHPWKLAYVPSNSIVLQNIVENVKKDLNFHMKVTGFSSESDFEDYIRSTVNSKHLLAAIVFDHSFANSDDPLPKKVKYYLRFSSVKKNMNAGAYFQGHRWFTNFLFPPVRLLGPRNQFDADGGSPGYISEGFLAVQHALDKAIMLYHGGAAATALFNDISLFIQRFPRPESHYDFFYTFANIFIPLIMACTFFMNYLTLVQTIVWEKENQLKEYQLMIGLSNWMLWVAYFFTFFCLYFINIIFICVVLFVKIEPAPIFQYNDPILVFIFLSFYAISSIFFSFMISTLFNRVNFAVSLGSCFFLLTYFPCITIYSNYEHITFKQKLIWCFNFNVGMAFGFKFLIDAEAKKTGMKWSNIFSPVDKDNFLFAYVLGMLLVDAFLYALVAWYIEAVFPGEYGMPKPWNFFMMHSYWFGETPRKNPKTTQSNETIQSKYFEAEPVDLMAGIQIKHLHKEFKEGNTTKIAIEDLSLNLYQGQITVLLGHNGAGKSTTLSILSGLYPPTRGEAYIHGYDISQDMAQIRKSLGLCPQQNLLFDHLTVSEHLYFYCRVKGIPQKMCLEEINHMLSAFNLQEKRDAFSKSLSGGMKRKLAIIIALIGGSKVVILDEPTSGMDPASRRTTWDLLQTYKQDHTILLTTHYMEEADVLGDRIAIMVQGNLRCCGSSVFLKRLYGVGYNIVLVKGPHCDIDEISKLINYHVSTATLKTNVGNELSFILPQEYTHRFEALFTALEENQENLGISSFGVSITTMEEVFLRVSHMEDSKSDNQATQSPSVGSKENKNKNVPSSMTGGFPTQDEDLAIVFNTGCSLYRQQFHAMFIKRLIYNWRNWRVLLVQILGLVISTLCLLKSGDLRYEDEKTRQMNLSEYGQTIVPFSISGKSNLTTSLLTHLENMLKPGSHKLKEVQGDLLKYLEGNEECIHLCIIALSIKVVANTTKLTLLFNNEAYHSPSLSLAVLDNILFMSLSGADASITVSNKPQPHPQAKENLGSAEGTMVALKIQLGMALLVSGFCFLTVTERTTKAKHMQFLSGASVLVYWLSALLFDLIIFFVSCCLLLVVFKYCKIDIYVTDYHILETMLILTLFGWSAIPLTYLMSFLFSKSTSAYIKIIMFNYVSGIFSILLDTLLVAKMPVILSNTTRTILLNTLLIFPTYNLGKCIGDYTVIYQRKIQCTQQKNVPKYLNCSKENIEQNIYSLKEHMIGKYLIAMGITGLVSLLFIFFWENTFWKLRMLIHQHIYFGVYKKYKTDKISKECSGESQDKDVENERRKILYQPENFLNSPVLIKELTKIYFKYPPILAVKNISLAVQERECFGLLGFNGAGKTTTFQILTGERTPTTGDVFIDGISIIKNSLKVRSKIGYCPQFDAMLEYMTGQEIMIMYARIWGVPEHQIQPYVDKHLNSLDLEPHANFLISTYSGGNKRRLSTAIATMGKPSVILLDEPSTGMDPRARRLLWDRVIKIRESGKAIIITSHSMEECEALCTRLSIMVKGKLTCLGSPQYLKNKFGNIYILKVKVKSEETLDFKNFITLTFSGSDLKQENQGILSYYIPSKDNSWGKMFGILEKAKEQFNLEDYSISQITLDQVFLAFANQDNTGNETEVP</sequence>
<dbReference type="Pfam" id="PF00005">
    <property type="entry name" value="ABC_tran"/>
    <property type="match status" value="2"/>
</dbReference>
<dbReference type="GO" id="GO:0005737">
    <property type="term" value="C:cytoplasm"/>
    <property type="evidence" value="ECO:0007669"/>
    <property type="project" value="UniProtKB-ARBA"/>
</dbReference>
<dbReference type="GO" id="GO:0005524">
    <property type="term" value="F:ATP binding"/>
    <property type="evidence" value="ECO:0007669"/>
    <property type="project" value="UniProtKB-KW"/>
</dbReference>
<feature type="transmembrane region" description="Helical" evidence="13">
    <location>
        <begin position="297"/>
        <end position="326"/>
    </location>
</feature>
<dbReference type="FunFam" id="3.40.50.300:FF:000327">
    <property type="entry name" value="ATP-binding cassette sub-family A member 3"/>
    <property type="match status" value="1"/>
</dbReference>
<keyword evidence="8" id="KW-0445">Lipid transport</keyword>
<keyword evidence="5" id="KW-0547">Nucleotide-binding</keyword>
<dbReference type="CDD" id="cd03263">
    <property type="entry name" value="ABC_subfamily_A"/>
    <property type="match status" value="2"/>
</dbReference>
<dbReference type="SUPFAM" id="SSF52540">
    <property type="entry name" value="P-loop containing nucleoside triphosphate hydrolases"/>
    <property type="match status" value="2"/>
</dbReference>
<dbReference type="SMART" id="SM00382">
    <property type="entry name" value="AAA"/>
    <property type="match status" value="2"/>
</dbReference>
<accession>A0AAU9ZM01</accession>